<evidence type="ECO:0000256" key="6">
    <source>
        <dbReference type="ARBA" id="ARBA00023136"/>
    </source>
</evidence>
<dbReference type="GO" id="GO:0005743">
    <property type="term" value="C:mitochondrial inner membrane"/>
    <property type="evidence" value="ECO:0007669"/>
    <property type="project" value="UniProtKB-SubCell"/>
</dbReference>
<gene>
    <name evidence="9" type="ORF">Ciccas_008028</name>
</gene>
<proteinExistence type="inferred from homology"/>
<dbReference type="PANTHER" id="PTHR15415:SF7">
    <property type="entry name" value="MICOS COMPLEX SUBUNIT MIC60"/>
    <property type="match status" value="1"/>
</dbReference>
<evidence type="ECO:0000256" key="7">
    <source>
        <dbReference type="RuleBase" id="RU363000"/>
    </source>
</evidence>
<keyword evidence="10" id="KW-1185">Reference proteome</keyword>
<dbReference type="EMBL" id="JBJKFK010001326">
    <property type="protein sequence ID" value="KAL3313374.1"/>
    <property type="molecule type" value="Genomic_DNA"/>
</dbReference>
<keyword evidence="4" id="KW-1133">Transmembrane helix</keyword>
<evidence type="ECO:0000256" key="3">
    <source>
        <dbReference type="ARBA" id="ARBA00022792"/>
    </source>
</evidence>
<protein>
    <recommendedName>
        <fullName evidence="7">MICOS complex subunit MIC60</fullName>
    </recommendedName>
    <alternativeName>
        <fullName evidence="7">Mitofilin</fullName>
    </alternativeName>
</protein>
<reference evidence="9 10" key="1">
    <citation type="submission" date="2024-11" db="EMBL/GenBank/DDBJ databases">
        <title>Adaptive evolution of stress response genes in parasites aligns with host niche diversity.</title>
        <authorList>
            <person name="Hahn C."/>
            <person name="Resl P."/>
        </authorList>
    </citation>
    <scope>NUCLEOTIDE SEQUENCE [LARGE SCALE GENOMIC DNA]</scope>
    <source>
        <strain evidence="9">EGGRZ-B1_66</strain>
        <tissue evidence="9">Body</tissue>
    </source>
</reference>
<comment type="subcellular location">
    <subcellularLocation>
        <location evidence="7">Mitochondrion inner membrane</location>
        <topology evidence="7">Single-pass membrane protein</topology>
    </subcellularLocation>
</comment>
<keyword evidence="2 7" id="KW-0812">Transmembrane</keyword>
<comment type="subunit">
    <text evidence="7">Component of the mitochondrial contact site and cristae organizing system (MICOS) complex.</text>
</comment>
<dbReference type="InterPro" id="IPR019133">
    <property type="entry name" value="MIC60"/>
</dbReference>
<keyword evidence="5 7" id="KW-0496">Mitochondrion</keyword>
<evidence type="ECO:0000256" key="4">
    <source>
        <dbReference type="ARBA" id="ARBA00022989"/>
    </source>
</evidence>
<feature type="coiled-coil region" evidence="8">
    <location>
        <begin position="235"/>
        <end position="291"/>
    </location>
</feature>
<evidence type="ECO:0000313" key="10">
    <source>
        <dbReference type="Proteomes" id="UP001626550"/>
    </source>
</evidence>
<accession>A0ABD2Q1G2</accession>
<evidence type="ECO:0000256" key="1">
    <source>
        <dbReference type="ARBA" id="ARBA00010877"/>
    </source>
</evidence>
<keyword evidence="3 7" id="KW-0999">Mitochondrion inner membrane</keyword>
<keyword evidence="6" id="KW-0472">Membrane</keyword>
<dbReference type="Proteomes" id="UP001626550">
    <property type="component" value="Unassembled WGS sequence"/>
</dbReference>
<dbReference type="Pfam" id="PF09731">
    <property type="entry name" value="Mitofilin"/>
    <property type="match status" value="1"/>
</dbReference>
<keyword evidence="8" id="KW-0175">Coiled coil</keyword>
<sequence length="727" mass="82832">MTMLFLNNCELFHHCEANPNEAPHDGTKRSFTRLFLKLSLFTLFGTAGALYISKEAREYLTANIAGSDKLLKQLEEHVGGFKDWTSFLAEDLPVPPTVKKPKTVISKIELPSVSPPLEIENKESSSTTPFKHFQEKENLPSFRDIEAAIKEKAESVLETETLLSSDLSKLTSLARNYVDNALSEYKELNRSANDYINKINVALSQPKGKNEGAWQEVAKLSMLYELSKGKVAQFAGEAKEQLHTLQRAVDKARQNRELAGSRVLQDALVSYKELQYQIDSAMLEAKKTEAEVNSTMRHRDNQVESWEQIEKEMQRILKDSQNKKSFEGKTGTSKEFQEVNALLIAAYKGIEVLEQHLKNARQKQQERLDCEIRVQKERFQTLLDEAVKVELANQKNQFTIDRLKWDEETNLLVEEELQKALARHADHLAQMLKLKQEEMQHVSQQKLREAIIQERKQFEQSIRGWTRRMDAIDHVVQGRAELDRISKQAQAFWLAIEALTSAIEFPTPDPNWLKKANEDCIVPKTTGPLAGLFSAIEENSPKLPDSPNSKFVQELLSHVPSSVLAEGVWTASALRERFYKVHTACRRVVYMDHLNPSLWQYLTSWLQSALTFDVSRKATFWAKLKNLVSSSDSGSNSYLIERETDLVDMAKLSKEDQFRILDSAKVAVERGDLLFALQLMQSLQGQTRALGHDWCEAVRNYLETWMIGQALLANASATGITAFQERL</sequence>
<evidence type="ECO:0000313" key="9">
    <source>
        <dbReference type="EMBL" id="KAL3313374.1"/>
    </source>
</evidence>
<evidence type="ECO:0000256" key="5">
    <source>
        <dbReference type="ARBA" id="ARBA00023128"/>
    </source>
</evidence>
<comment type="caution">
    <text evidence="9">The sequence shown here is derived from an EMBL/GenBank/DDBJ whole genome shotgun (WGS) entry which is preliminary data.</text>
</comment>
<comment type="function">
    <text evidence="7">Component of the MICOS complex, a large protein complex of the mitochondrial inner membrane that plays crucial roles in the maintenance of crista junctions, inner membrane architecture, and formation of contact sites to the outer membrane.</text>
</comment>
<organism evidence="9 10">
    <name type="scientific">Cichlidogyrus casuarinus</name>
    <dbReference type="NCBI Taxonomy" id="1844966"/>
    <lineage>
        <taxon>Eukaryota</taxon>
        <taxon>Metazoa</taxon>
        <taxon>Spiralia</taxon>
        <taxon>Lophotrochozoa</taxon>
        <taxon>Platyhelminthes</taxon>
        <taxon>Monogenea</taxon>
        <taxon>Monopisthocotylea</taxon>
        <taxon>Dactylogyridea</taxon>
        <taxon>Ancyrocephalidae</taxon>
        <taxon>Cichlidogyrus</taxon>
    </lineage>
</organism>
<name>A0ABD2Q1G2_9PLAT</name>
<comment type="similarity">
    <text evidence="1 7">Belongs to the MICOS complex subunit Mic60 family.</text>
</comment>
<dbReference type="PANTHER" id="PTHR15415">
    <property type="entry name" value="MITOFILIN"/>
    <property type="match status" value="1"/>
</dbReference>
<evidence type="ECO:0000256" key="8">
    <source>
        <dbReference type="SAM" id="Coils"/>
    </source>
</evidence>
<dbReference type="AlphaFoldDB" id="A0ABD2Q1G2"/>
<evidence type="ECO:0000256" key="2">
    <source>
        <dbReference type="ARBA" id="ARBA00022692"/>
    </source>
</evidence>